<comment type="caution">
    <text evidence="2">The sequence shown here is derived from an EMBL/GenBank/DDBJ whole genome shotgun (WGS) entry which is preliminary data.</text>
</comment>
<keyword evidence="1" id="KW-0472">Membrane</keyword>
<feature type="transmembrane region" description="Helical" evidence="1">
    <location>
        <begin position="106"/>
        <end position="125"/>
    </location>
</feature>
<evidence type="ECO:0008006" key="4">
    <source>
        <dbReference type="Google" id="ProtNLM"/>
    </source>
</evidence>
<organism evidence="2 3">
    <name type="scientific">Candidatus Woesebacteria bacterium GW2011_GWB1_43_14</name>
    <dbReference type="NCBI Taxonomy" id="1618578"/>
    <lineage>
        <taxon>Bacteria</taxon>
        <taxon>Candidatus Woeseibacteriota</taxon>
    </lineage>
</organism>
<dbReference type="AlphaFoldDB" id="A0A0G1DI74"/>
<feature type="transmembrane region" description="Helical" evidence="1">
    <location>
        <begin position="12"/>
        <end position="34"/>
    </location>
</feature>
<dbReference type="EMBL" id="LCFQ01000013">
    <property type="protein sequence ID" value="KKS97277.1"/>
    <property type="molecule type" value="Genomic_DNA"/>
</dbReference>
<evidence type="ECO:0000313" key="2">
    <source>
        <dbReference type="EMBL" id="KKS97277.1"/>
    </source>
</evidence>
<feature type="transmembrane region" description="Helical" evidence="1">
    <location>
        <begin position="76"/>
        <end position="100"/>
    </location>
</feature>
<feature type="transmembrane region" description="Helical" evidence="1">
    <location>
        <begin position="40"/>
        <end position="64"/>
    </location>
</feature>
<evidence type="ECO:0000313" key="3">
    <source>
        <dbReference type="Proteomes" id="UP000034090"/>
    </source>
</evidence>
<name>A0A0G1DI74_9BACT</name>
<proteinExistence type="predicted"/>
<accession>A0A0G1DI74</accession>
<evidence type="ECO:0000256" key="1">
    <source>
        <dbReference type="SAM" id="Phobius"/>
    </source>
</evidence>
<protein>
    <recommendedName>
        <fullName evidence="4">VIT family protein</fullName>
    </recommendedName>
</protein>
<sequence>MYTLFMKRSVKKGLGFGLTSGVITTLGLLIGLNASTHSKAVVISGVLVIAVADSLSDALGIHASEETENSRSHNEIWMSTLSTFVSKGVFSLSFITPILFLPLSQAIIVCTIWGIALIIILNYYLAKNRKTNPLTALIEHVFIAIIVIILSHLIGSYVRSIF</sequence>
<keyword evidence="1" id="KW-1133">Transmembrane helix</keyword>
<keyword evidence="1" id="KW-0812">Transmembrane</keyword>
<reference evidence="2 3" key="1">
    <citation type="journal article" date="2015" name="Nature">
        <title>rRNA introns, odd ribosomes, and small enigmatic genomes across a large radiation of phyla.</title>
        <authorList>
            <person name="Brown C.T."/>
            <person name="Hug L.A."/>
            <person name="Thomas B.C."/>
            <person name="Sharon I."/>
            <person name="Castelle C.J."/>
            <person name="Singh A."/>
            <person name="Wilkins M.J."/>
            <person name="Williams K.H."/>
            <person name="Banfield J.F."/>
        </authorList>
    </citation>
    <scope>NUCLEOTIDE SEQUENCE [LARGE SCALE GENOMIC DNA]</scope>
</reference>
<feature type="transmembrane region" description="Helical" evidence="1">
    <location>
        <begin position="137"/>
        <end position="158"/>
    </location>
</feature>
<dbReference type="PATRIC" id="fig|1618578.3.peg.750"/>
<gene>
    <name evidence="2" type="ORF">UV74_C0013G0399</name>
</gene>
<dbReference type="STRING" id="1618578.UV74_C0013G0399"/>
<dbReference type="Proteomes" id="UP000034090">
    <property type="component" value="Unassembled WGS sequence"/>
</dbReference>
<dbReference type="CDD" id="cd01059">
    <property type="entry name" value="CCC1_like"/>
    <property type="match status" value="1"/>
</dbReference>